<evidence type="ECO:0000256" key="7">
    <source>
        <dbReference type="ARBA" id="ARBA00023136"/>
    </source>
</evidence>
<proteinExistence type="predicted"/>
<dbReference type="OrthoDB" id="9794577at2"/>
<evidence type="ECO:0000256" key="1">
    <source>
        <dbReference type="ARBA" id="ARBA00004651"/>
    </source>
</evidence>
<protein>
    <submittedName>
        <fullName evidence="13">Polysaccharide biosynthesis tyrosine autokinase</fullName>
        <ecNumber evidence="13">2.7.10.2</ecNumber>
    </submittedName>
</protein>
<dbReference type="InterPro" id="IPR003856">
    <property type="entry name" value="LPS_length_determ_N"/>
</dbReference>
<dbReference type="Gene3D" id="3.40.50.300">
    <property type="entry name" value="P-loop containing nucleotide triphosphate hydrolases"/>
    <property type="match status" value="1"/>
</dbReference>
<evidence type="ECO:0000256" key="5">
    <source>
        <dbReference type="ARBA" id="ARBA00022840"/>
    </source>
</evidence>
<dbReference type="CDD" id="cd05387">
    <property type="entry name" value="BY-kinase"/>
    <property type="match status" value="1"/>
</dbReference>
<dbReference type="GO" id="GO:0004715">
    <property type="term" value="F:non-membrane spanning protein tyrosine kinase activity"/>
    <property type="evidence" value="ECO:0007669"/>
    <property type="project" value="UniProtKB-EC"/>
</dbReference>
<dbReference type="InterPro" id="IPR050445">
    <property type="entry name" value="Bact_polysacc_biosynth/exp"/>
</dbReference>
<dbReference type="SUPFAM" id="SSF52540">
    <property type="entry name" value="P-loop containing nucleoside triphosphate hydrolases"/>
    <property type="match status" value="1"/>
</dbReference>
<dbReference type="PANTHER" id="PTHR32309">
    <property type="entry name" value="TYROSINE-PROTEIN KINASE"/>
    <property type="match status" value="1"/>
</dbReference>
<keyword evidence="2" id="KW-1003">Cell membrane</keyword>
<name>A0A4Z0MS23_9BACT</name>
<dbReference type="EMBL" id="SRKZ01000001">
    <property type="protein sequence ID" value="TGD82220.1"/>
    <property type="molecule type" value="Genomic_DNA"/>
</dbReference>
<keyword evidence="13" id="KW-0418">Kinase</keyword>
<keyword evidence="14" id="KW-1185">Reference proteome</keyword>
<dbReference type="InterPro" id="IPR027417">
    <property type="entry name" value="P-loop_NTPase"/>
</dbReference>
<evidence type="ECO:0000313" key="13">
    <source>
        <dbReference type="EMBL" id="TGD82220.1"/>
    </source>
</evidence>
<dbReference type="AlphaFoldDB" id="A0A4Z0MS23"/>
<dbReference type="InterPro" id="IPR002586">
    <property type="entry name" value="CobQ/CobB/MinD/ParA_Nub-bd_dom"/>
</dbReference>
<feature type="domain" description="Tyrosine-protein kinase G-rich" evidence="12">
    <location>
        <begin position="433"/>
        <end position="511"/>
    </location>
</feature>
<keyword evidence="6 9" id="KW-1133">Transmembrane helix</keyword>
<keyword evidence="13" id="KW-0808">Transferase</keyword>
<evidence type="ECO:0000256" key="8">
    <source>
        <dbReference type="SAM" id="Coils"/>
    </source>
</evidence>
<comment type="subcellular location">
    <subcellularLocation>
        <location evidence="1">Cell membrane</location>
        <topology evidence="1">Multi-pass membrane protein</topology>
    </subcellularLocation>
</comment>
<accession>A0A4Z0MS23</accession>
<evidence type="ECO:0000256" key="4">
    <source>
        <dbReference type="ARBA" id="ARBA00022741"/>
    </source>
</evidence>
<feature type="domain" description="Polysaccharide chain length determinant N-terminal" evidence="11">
    <location>
        <begin position="25"/>
        <end position="107"/>
    </location>
</feature>
<evidence type="ECO:0000259" key="11">
    <source>
        <dbReference type="Pfam" id="PF02706"/>
    </source>
</evidence>
<dbReference type="GO" id="GO:0005524">
    <property type="term" value="F:ATP binding"/>
    <property type="evidence" value="ECO:0007669"/>
    <property type="project" value="UniProtKB-KW"/>
</dbReference>
<reference evidence="13 14" key="1">
    <citation type="submission" date="2019-04" db="EMBL/GenBank/DDBJ databases">
        <authorList>
            <person name="Feng G."/>
            <person name="Zhang J."/>
            <person name="Zhu H."/>
        </authorList>
    </citation>
    <scope>NUCLEOTIDE SEQUENCE [LARGE SCALE GENOMIC DNA]</scope>
    <source>
        <strain evidence="13 14">JCM 19491</strain>
    </source>
</reference>
<evidence type="ECO:0000313" key="14">
    <source>
        <dbReference type="Proteomes" id="UP000298284"/>
    </source>
</evidence>
<dbReference type="RefSeq" id="WP_135528385.1">
    <property type="nucleotide sequence ID" value="NZ_SRKZ01000001.1"/>
</dbReference>
<dbReference type="PANTHER" id="PTHR32309:SF13">
    <property type="entry name" value="FERRIC ENTEROBACTIN TRANSPORT PROTEIN FEPE"/>
    <property type="match status" value="1"/>
</dbReference>
<keyword evidence="8" id="KW-0175">Coiled coil</keyword>
<dbReference type="Pfam" id="PF01656">
    <property type="entry name" value="CbiA"/>
    <property type="match status" value="1"/>
</dbReference>
<keyword evidence="5" id="KW-0067">ATP-binding</keyword>
<feature type="coiled-coil region" evidence="8">
    <location>
        <begin position="383"/>
        <end position="414"/>
    </location>
</feature>
<dbReference type="InterPro" id="IPR005702">
    <property type="entry name" value="Wzc-like_C"/>
</dbReference>
<sequence length="775" mass="86615">MSTEPFHSEEFEPTNYRHTIAKYVRHWYLFVAGVVLALGAAVLYLRFTTPQYNISSLLLIKDKRSEAEVNPSEKFSDYSRLNAAKNIDNEIVLLKSVSLMHRVLSELSLQASYSTKNGIRNEELYQNQVPFRLIISQLDSTAFGKSVTVYIKNNNSFELEDEKGRTTHQFGQILRKPYGVFTIVSPPSTTKGLRQPITITFQNLRTLANQYAKSLRVAPVNKQASVLNLSLTDAVPAKGKDIINKLVEVYNNEAVEDKNATAANTINFIDERLKSLSTELSDVEKADEEFKRKNKVADVSSQVTQSLQEAGEYSKQISSYGIQIDVLESIEKYVTNTDNQQQLIPGTLNVEDATLVGLIGQYNDLQLDRDRVLRTTEGSHPMVQNMNEQLANLRLNIQENIRNVKNNLAITRRNLLAKSGQFGSRIQQVPTIERGLLEINRQVDLKRALYLYLLQKREEAALSLAATVSNSRIVDRAIADDYPISPNKTTVLLVGLLLGLGVPFAFVYVKELMNDKVQLLQDVQWATNAPVLGELIHDRTNKAIVVANQTPIAEMFRLIRINLQFAAPEHTNRVLLVTSSMSGEGKTFFSLNLGASLVLTGKKVVVVGLDLRKPNALLQGELTDSPGITDYLVSNSISVDDIVKPSASLPGLFTVDSGPTPPNPSELMLSSKVDKLIDVLKESFDYVIIDSAPVGQVADAFSLAPYIDSTIYLVRYNFTHKAQLEIINRVQADHKLKQVMLVVNDAKKTNLRDYGYGNGYGYYKPDPKKKRQNLV</sequence>
<keyword evidence="3 9" id="KW-0812">Transmembrane</keyword>
<dbReference type="Pfam" id="PF13807">
    <property type="entry name" value="GNVR"/>
    <property type="match status" value="1"/>
</dbReference>
<evidence type="ECO:0000259" key="12">
    <source>
        <dbReference type="Pfam" id="PF13807"/>
    </source>
</evidence>
<evidence type="ECO:0000256" key="6">
    <source>
        <dbReference type="ARBA" id="ARBA00022989"/>
    </source>
</evidence>
<dbReference type="InterPro" id="IPR032807">
    <property type="entry name" value="GNVR"/>
</dbReference>
<dbReference type="EC" id="2.7.10.2" evidence="13"/>
<dbReference type="Proteomes" id="UP000298284">
    <property type="component" value="Unassembled WGS sequence"/>
</dbReference>
<dbReference type="Pfam" id="PF02706">
    <property type="entry name" value="Wzz"/>
    <property type="match status" value="1"/>
</dbReference>
<dbReference type="NCBIfam" id="TIGR01007">
    <property type="entry name" value="eps_fam"/>
    <property type="match status" value="1"/>
</dbReference>
<evidence type="ECO:0000256" key="2">
    <source>
        <dbReference type="ARBA" id="ARBA00022475"/>
    </source>
</evidence>
<feature type="coiled-coil region" evidence="8">
    <location>
        <begin position="266"/>
        <end position="293"/>
    </location>
</feature>
<evidence type="ECO:0000259" key="10">
    <source>
        <dbReference type="Pfam" id="PF01656"/>
    </source>
</evidence>
<keyword evidence="4" id="KW-0547">Nucleotide-binding</keyword>
<dbReference type="GO" id="GO:0005886">
    <property type="term" value="C:plasma membrane"/>
    <property type="evidence" value="ECO:0007669"/>
    <property type="project" value="UniProtKB-SubCell"/>
</dbReference>
<keyword evidence="7 9" id="KW-0472">Membrane</keyword>
<comment type="caution">
    <text evidence="13">The sequence shown here is derived from an EMBL/GenBank/DDBJ whole genome shotgun (WGS) entry which is preliminary data.</text>
</comment>
<organism evidence="13 14">
    <name type="scientific">Hymenobacter wooponensis</name>
    <dbReference type="NCBI Taxonomy" id="1525360"/>
    <lineage>
        <taxon>Bacteria</taxon>
        <taxon>Pseudomonadati</taxon>
        <taxon>Bacteroidota</taxon>
        <taxon>Cytophagia</taxon>
        <taxon>Cytophagales</taxon>
        <taxon>Hymenobacteraceae</taxon>
        <taxon>Hymenobacter</taxon>
    </lineage>
</organism>
<gene>
    <name evidence="13" type="ORF">EU557_00035</name>
</gene>
<evidence type="ECO:0000256" key="3">
    <source>
        <dbReference type="ARBA" id="ARBA00022692"/>
    </source>
</evidence>
<evidence type="ECO:0000256" key="9">
    <source>
        <dbReference type="SAM" id="Phobius"/>
    </source>
</evidence>
<feature type="domain" description="CobQ/CobB/MinD/ParA nucleotide binding" evidence="10">
    <location>
        <begin position="576"/>
        <end position="749"/>
    </location>
</feature>
<feature type="transmembrane region" description="Helical" evidence="9">
    <location>
        <begin position="27"/>
        <end position="47"/>
    </location>
</feature>